<proteinExistence type="predicted"/>
<dbReference type="EMBL" id="JBHSDJ010000125">
    <property type="protein sequence ID" value="MFC4248611.1"/>
    <property type="molecule type" value="Genomic_DNA"/>
</dbReference>
<name>A0ABD5P3U5_9EURY</name>
<sequence length="114" mass="12711">MSDDSRELGVELGDLSGKLKDHEYPASQDELLEAYGDEELELAGETTTLEELIEPLNEDEYRTYGEVEQAIMNMVGDEAIGRKNYSDRTPPAPGEDRQDEGAPGQEGQRNQESF</sequence>
<dbReference type="InterPro" id="IPR043899">
    <property type="entry name" value="DUF5789"/>
</dbReference>
<dbReference type="Pfam" id="PF19102">
    <property type="entry name" value="DUF5789"/>
    <property type="match status" value="1"/>
</dbReference>
<evidence type="ECO:0008006" key="4">
    <source>
        <dbReference type="Google" id="ProtNLM"/>
    </source>
</evidence>
<reference evidence="2 3" key="1">
    <citation type="journal article" date="2014" name="Int. J. Syst. Evol. Microbiol.">
        <title>Complete genome sequence of Corynebacterium casei LMG S-19264T (=DSM 44701T), isolated from a smear-ripened cheese.</title>
        <authorList>
            <consortium name="US DOE Joint Genome Institute (JGI-PGF)"/>
            <person name="Walter F."/>
            <person name="Albersmeier A."/>
            <person name="Kalinowski J."/>
            <person name="Ruckert C."/>
        </authorList>
    </citation>
    <scope>NUCLEOTIDE SEQUENCE [LARGE SCALE GENOMIC DNA]</scope>
    <source>
        <strain evidence="2 3">IBRC-M 10912</strain>
    </source>
</reference>
<evidence type="ECO:0000313" key="2">
    <source>
        <dbReference type="EMBL" id="MFC4248611.1"/>
    </source>
</evidence>
<dbReference type="RefSeq" id="WP_246973924.1">
    <property type="nucleotide sequence ID" value="NZ_CP095397.1"/>
</dbReference>
<dbReference type="GeneID" id="71853621"/>
<protein>
    <recommendedName>
        <fullName evidence="4">DUF2795 domain-containing protein</fullName>
    </recommendedName>
</protein>
<organism evidence="2 3">
    <name type="scientific">Natribaculum luteum</name>
    <dbReference type="NCBI Taxonomy" id="1586232"/>
    <lineage>
        <taxon>Archaea</taxon>
        <taxon>Methanobacteriati</taxon>
        <taxon>Methanobacteriota</taxon>
        <taxon>Stenosarchaea group</taxon>
        <taxon>Halobacteria</taxon>
        <taxon>Halobacteriales</taxon>
        <taxon>Natrialbaceae</taxon>
        <taxon>Natribaculum</taxon>
    </lineage>
</organism>
<dbReference type="Proteomes" id="UP001595821">
    <property type="component" value="Unassembled WGS sequence"/>
</dbReference>
<evidence type="ECO:0000256" key="1">
    <source>
        <dbReference type="SAM" id="MobiDB-lite"/>
    </source>
</evidence>
<dbReference type="AlphaFoldDB" id="A0ABD5P3U5"/>
<accession>A0ABD5P3U5</accession>
<evidence type="ECO:0000313" key="3">
    <source>
        <dbReference type="Proteomes" id="UP001595821"/>
    </source>
</evidence>
<comment type="caution">
    <text evidence="2">The sequence shown here is derived from an EMBL/GenBank/DDBJ whole genome shotgun (WGS) entry which is preliminary data.</text>
</comment>
<feature type="region of interest" description="Disordered" evidence="1">
    <location>
        <begin position="1"/>
        <end position="24"/>
    </location>
</feature>
<feature type="region of interest" description="Disordered" evidence="1">
    <location>
        <begin position="78"/>
        <end position="114"/>
    </location>
</feature>
<gene>
    <name evidence="2" type="ORF">ACFOZ7_17045</name>
</gene>